<dbReference type="STRING" id="685588.A0A067SHN5"/>
<dbReference type="Proteomes" id="UP000027222">
    <property type="component" value="Unassembled WGS sequence"/>
</dbReference>
<keyword evidence="2" id="KW-0812">Transmembrane</keyword>
<evidence type="ECO:0000256" key="2">
    <source>
        <dbReference type="SAM" id="Phobius"/>
    </source>
</evidence>
<dbReference type="OrthoDB" id="3052647at2759"/>
<proteinExistence type="predicted"/>
<reference evidence="4" key="1">
    <citation type="journal article" date="2014" name="Proc. Natl. Acad. Sci. U.S.A.">
        <title>Extensive sampling of basidiomycete genomes demonstrates inadequacy of the white-rot/brown-rot paradigm for wood decay fungi.</title>
        <authorList>
            <person name="Riley R."/>
            <person name="Salamov A.A."/>
            <person name="Brown D.W."/>
            <person name="Nagy L.G."/>
            <person name="Floudas D."/>
            <person name="Held B.W."/>
            <person name="Levasseur A."/>
            <person name="Lombard V."/>
            <person name="Morin E."/>
            <person name="Otillar R."/>
            <person name="Lindquist E.A."/>
            <person name="Sun H."/>
            <person name="LaButti K.M."/>
            <person name="Schmutz J."/>
            <person name="Jabbour D."/>
            <person name="Luo H."/>
            <person name="Baker S.E."/>
            <person name="Pisabarro A.G."/>
            <person name="Walton J.D."/>
            <person name="Blanchette R.A."/>
            <person name="Henrissat B."/>
            <person name="Martin F."/>
            <person name="Cullen D."/>
            <person name="Hibbett D.S."/>
            <person name="Grigoriev I.V."/>
        </authorList>
    </citation>
    <scope>NUCLEOTIDE SEQUENCE [LARGE SCALE GENOMIC DNA]</scope>
    <source>
        <strain evidence="4">CBS 339.88</strain>
    </source>
</reference>
<feature type="region of interest" description="Disordered" evidence="1">
    <location>
        <begin position="401"/>
        <end position="428"/>
    </location>
</feature>
<protein>
    <submittedName>
        <fullName evidence="3">Uncharacterized protein</fullName>
    </submittedName>
</protein>
<dbReference type="HOGENOM" id="CLU_052688_0_0_1"/>
<feature type="region of interest" description="Disordered" evidence="1">
    <location>
        <begin position="148"/>
        <end position="174"/>
    </location>
</feature>
<gene>
    <name evidence="3" type="ORF">GALMADRAFT_147255</name>
</gene>
<organism evidence="3 4">
    <name type="scientific">Galerina marginata (strain CBS 339.88)</name>
    <dbReference type="NCBI Taxonomy" id="685588"/>
    <lineage>
        <taxon>Eukaryota</taxon>
        <taxon>Fungi</taxon>
        <taxon>Dikarya</taxon>
        <taxon>Basidiomycota</taxon>
        <taxon>Agaricomycotina</taxon>
        <taxon>Agaricomycetes</taxon>
        <taxon>Agaricomycetidae</taxon>
        <taxon>Agaricales</taxon>
        <taxon>Agaricineae</taxon>
        <taxon>Strophariaceae</taxon>
        <taxon>Galerina</taxon>
    </lineage>
</organism>
<dbReference type="EMBL" id="KL142416">
    <property type="protein sequence ID" value="KDR67249.1"/>
    <property type="molecule type" value="Genomic_DNA"/>
</dbReference>
<feature type="compositionally biased region" description="Low complexity" evidence="1">
    <location>
        <begin position="150"/>
        <end position="174"/>
    </location>
</feature>
<sequence length="428" mass="44036">MSSVQIDIDDASNALVYAGSWSAISHQGARGSSLHQTTSAGSTLTLSYTGSPSIIIFGSIEPCAHNLAAPTYQITMDGKDGEIMTVVCNDQFQNGLSVTAEADGPSGVNANHVVTLTNLGGSQNAPLMFDYIEYTSFAGQSSGNGVQVFPPSTAAGSATASPTPTSSNPPVGVSSIIITGSKDSTAHTVGSEAVNVTITQLTTINGVATAIAVVTTSANAVTGSSSSGTSLTGGVGESRTHLIGPIVGAVLGTLLLGILLLLLRLFLLRRRLSGRLTSKPAEFVEPFHLAQNSSPERTSLSANRPSTSTAQPSSTSLQRAGFEDDKGRSRSPSQSRVRADQITGSVSDLLSPSPSPSNQQSGPTQPPSLALSYASPAYAWTSSSSRPQYRSGLSTFETSLDVPPSYDSVQNAGSKPPLDPRDLITDTD</sequence>
<feature type="compositionally biased region" description="Polar residues" evidence="1">
    <location>
        <begin position="290"/>
        <end position="304"/>
    </location>
</feature>
<name>A0A067SHN5_GALM3</name>
<dbReference type="AlphaFoldDB" id="A0A067SHN5"/>
<feature type="compositionally biased region" description="Polar residues" evidence="1">
    <location>
        <begin position="330"/>
        <end position="350"/>
    </location>
</feature>
<keyword evidence="2" id="KW-1133">Transmembrane helix</keyword>
<feature type="compositionally biased region" description="Low complexity" evidence="1">
    <location>
        <begin position="305"/>
        <end position="316"/>
    </location>
</feature>
<evidence type="ECO:0000313" key="4">
    <source>
        <dbReference type="Proteomes" id="UP000027222"/>
    </source>
</evidence>
<accession>A0A067SHN5</accession>
<feature type="region of interest" description="Disordered" evidence="1">
    <location>
        <begin position="287"/>
        <end position="370"/>
    </location>
</feature>
<feature type="compositionally biased region" description="Basic and acidic residues" evidence="1">
    <location>
        <begin position="418"/>
        <end position="428"/>
    </location>
</feature>
<evidence type="ECO:0000256" key="1">
    <source>
        <dbReference type="SAM" id="MobiDB-lite"/>
    </source>
</evidence>
<feature type="transmembrane region" description="Helical" evidence="2">
    <location>
        <begin position="242"/>
        <end position="267"/>
    </location>
</feature>
<keyword evidence="4" id="KW-1185">Reference proteome</keyword>
<keyword evidence="2" id="KW-0472">Membrane</keyword>
<evidence type="ECO:0000313" key="3">
    <source>
        <dbReference type="EMBL" id="KDR67249.1"/>
    </source>
</evidence>
<feature type="compositionally biased region" description="Low complexity" evidence="1">
    <location>
        <begin position="356"/>
        <end position="370"/>
    </location>
</feature>